<organism evidence="7 8">
    <name type="scientific">Candidatus Olsenella pullistercoris</name>
    <dbReference type="NCBI Taxonomy" id="2838712"/>
    <lineage>
        <taxon>Bacteria</taxon>
        <taxon>Bacillati</taxon>
        <taxon>Actinomycetota</taxon>
        <taxon>Coriobacteriia</taxon>
        <taxon>Coriobacteriales</taxon>
        <taxon>Atopobiaceae</taxon>
        <taxon>Olsenella</taxon>
    </lineage>
</organism>
<dbReference type="PANTHER" id="PTHR30290">
    <property type="entry name" value="PERIPLASMIC BINDING COMPONENT OF ABC TRANSPORTER"/>
    <property type="match status" value="1"/>
</dbReference>
<evidence type="ECO:0000256" key="4">
    <source>
        <dbReference type="ARBA" id="ARBA00022729"/>
    </source>
</evidence>
<dbReference type="Proteomes" id="UP000824062">
    <property type="component" value="Unassembled WGS sequence"/>
</dbReference>
<accession>A0A9D2EXR3</accession>
<dbReference type="GO" id="GO:0030313">
    <property type="term" value="C:cell envelope"/>
    <property type="evidence" value="ECO:0007669"/>
    <property type="project" value="UniProtKB-SubCell"/>
</dbReference>
<name>A0A9D2EXR3_9ACTN</name>
<dbReference type="PANTHER" id="PTHR30290:SF10">
    <property type="entry name" value="PERIPLASMIC OLIGOPEPTIDE-BINDING PROTEIN-RELATED"/>
    <property type="match status" value="1"/>
</dbReference>
<dbReference type="Gene3D" id="3.40.190.10">
    <property type="entry name" value="Periplasmic binding protein-like II"/>
    <property type="match status" value="1"/>
</dbReference>
<dbReference type="Gene3D" id="3.10.105.10">
    <property type="entry name" value="Dipeptide-binding Protein, Domain 3"/>
    <property type="match status" value="1"/>
</dbReference>
<evidence type="ECO:0000313" key="7">
    <source>
        <dbReference type="EMBL" id="HIZ45708.1"/>
    </source>
</evidence>
<dbReference type="PROSITE" id="PS51257">
    <property type="entry name" value="PROKAR_LIPOPROTEIN"/>
    <property type="match status" value="1"/>
</dbReference>
<dbReference type="Gene3D" id="3.90.76.10">
    <property type="entry name" value="Dipeptide-binding Protein, Domain 1"/>
    <property type="match status" value="1"/>
</dbReference>
<dbReference type="InterPro" id="IPR030678">
    <property type="entry name" value="Peptide/Ni-bd"/>
</dbReference>
<dbReference type="SUPFAM" id="SSF53850">
    <property type="entry name" value="Periplasmic binding protein-like II"/>
    <property type="match status" value="1"/>
</dbReference>
<comment type="similarity">
    <text evidence="2">Belongs to the bacterial solute-binding protein 5 family.</text>
</comment>
<dbReference type="InterPro" id="IPR039424">
    <property type="entry name" value="SBP_5"/>
</dbReference>
<proteinExistence type="inferred from homology"/>
<comment type="subcellular location">
    <subcellularLocation>
        <location evidence="1">Cell envelope</location>
    </subcellularLocation>
</comment>
<comment type="caution">
    <text evidence="7">The sequence shown here is derived from an EMBL/GenBank/DDBJ whole genome shotgun (WGS) entry which is preliminary data.</text>
</comment>
<sequence>MFDKFGGVTRRNFVKGGLAAGALTALAACGGNGGETTEGGEGAAPAVTENYFSYYLSEPAYIDPYNGQENQGMAVIFACFDGLLVWDYDTNEPVPLAAAELPTVSDDGLTYTFKLREGMTFHNGDPVDAASFKRGWERVASPTMATPSDIAYHLDPIAGKAEFAAGEATEISGLVAVDDLTFQVTLTAPMADFPAVCCHPALAPVPQAALDDPASFLEQPIGNGPFKLDEPWQHNQYILASKFENYYGEAPAIDGVYFSIQANPDTAFRGFQAGEIDFCNIPVGQIQDCVDQYGASEDGFTVTPGAQALTGTELSTYYLIPNLENEWLSKPEVRRALSLAINRDNIVNSLFEGFREGANSIMPLSIDDNEQNVWQYCKYDPEQATQILADAGINPADITVTLNYNSGGDHEDIMSSIQADFAAIGVNVQQQTQEWAAYLESLSDGSYDLGRLGWTADYPIQDNFLYPNFYSTASNNYNHYNNPDFDVKLLEARQIQDEEARRTAYREACAMVGDDMPVIPIMFYAHNYIGSERCAHFFYDAATIPHFESAELA</sequence>
<keyword evidence="3" id="KW-0813">Transport</keyword>
<dbReference type="GO" id="GO:0042597">
    <property type="term" value="C:periplasmic space"/>
    <property type="evidence" value="ECO:0007669"/>
    <property type="project" value="UniProtKB-ARBA"/>
</dbReference>
<evidence type="ECO:0000313" key="8">
    <source>
        <dbReference type="Proteomes" id="UP000824062"/>
    </source>
</evidence>
<protein>
    <submittedName>
        <fullName evidence="7">ABC transporter substrate-binding protein</fullName>
    </submittedName>
</protein>
<keyword evidence="4 5" id="KW-0732">Signal</keyword>
<gene>
    <name evidence="7" type="ORF">IAA19_01645</name>
</gene>
<evidence type="ECO:0000256" key="5">
    <source>
        <dbReference type="SAM" id="SignalP"/>
    </source>
</evidence>
<dbReference type="PIRSF" id="PIRSF002741">
    <property type="entry name" value="MppA"/>
    <property type="match status" value="1"/>
</dbReference>
<evidence type="ECO:0000256" key="1">
    <source>
        <dbReference type="ARBA" id="ARBA00004196"/>
    </source>
</evidence>
<dbReference type="GO" id="GO:0043190">
    <property type="term" value="C:ATP-binding cassette (ABC) transporter complex"/>
    <property type="evidence" value="ECO:0007669"/>
    <property type="project" value="InterPro"/>
</dbReference>
<dbReference type="AlphaFoldDB" id="A0A9D2EXR3"/>
<dbReference type="CDD" id="cd00995">
    <property type="entry name" value="PBP2_NikA_DppA_OppA_like"/>
    <property type="match status" value="1"/>
</dbReference>
<feature type="signal peptide" evidence="5">
    <location>
        <begin position="1"/>
        <end position="27"/>
    </location>
</feature>
<evidence type="ECO:0000256" key="2">
    <source>
        <dbReference type="ARBA" id="ARBA00005695"/>
    </source>
</evidence>
<reference evidence="7" key="2">
    <citation type="submission" date="2021-04" db="EMBL/GenBank/DDBJ databases">
        <authorList>
            <person name="Gilroy R."/>
        </authorList>
    </citation>
    <scope>NUCLEOTIDE SEQUENCE</scope>
    <source>
        <strain evidence="7">ChiHjej12B11-14209</strain>
    </source>
</reference>
<feature type="chain" id="PRO_5039227088" evidence="5">
    <location>
        <begin position="28"/>
        <end position="553"/>
    </location>
</feature>
<reference evidence="7" key="1">
    <citation type="journal article" date="2021" name="PeerJ">
        <title>Extensive microbial diversity within the chicken gut microbiome revealed by metagenomics and culture.</title>
        <authorList>
            <person name="Gilroy R."/>
            <person name="Ravi A."/>
            <person name="Getino M."/>
            <person name="Pursley I."/>
            <person name="Horton D.L."/>
            <person name="Alikhan N.F."/>
            <person name="Baker D."/>
            <person name="Gharbi K."/>
            <person name="Hall N."/>
            <person name="Watson M."/>
            <person name="Adriaenssens E.M."/>
            <person name="Foster-Nyarko E."/>
            <person name="Jarju S."/>
            <person name="Secka A."/>
            <person name="Antonio M."/>
            <person name="Oren A."/>
            <person name="Chaudhuri R.R."/>
            <person name="La Ragione R."/>
            <person name="Hildebrand F."/>
            <person name="Pallen M.J."/>
        </authorList>
    </citation>
    <scope>NUCLEOTIDE SEQUENCE</scope>
    <source>
        <strain evidence="7">ChiHjej12B11-14209</strain>
    </source>
</reference>
<dbReference type="GO" id="GO:0015833">
    <property type="term" value="P:peptide transport"/>
    <property type="evidence" value="ECO:0007669"/>
    <property type="project" value="TreeGrafter"/>
</dbReference>
<dbReference type="EMBL" id="DXBM01000018">
    <property type="protein sequence ID" value="HIZ45708.1"/>
    <property type="molecule type" value="Genomic_DNA"/>
</dbReference>
<evidence type="ECO:0000259" key="6">
    <source>
        <dbReference type="Pfam" id="PF00496"/>
    </source>
</evidence>
<dbReference type="InterPro" id="IPR000914">
    <property type="entry name" value="SBP_5_dom"/>
</dbReference>
<dbReference type="PROSITE" id="PS51318">
    <property type="entry name" value="TAT"/>
    <property type="match status" value="1"/>
</dbReference>
<dbReference type="Pfam" id="PF00496">
    <property type="entry name" value="SBP_bac_5"/>
    <property type="match status" value="1"/>
</dbReference>
<feature type="domain" description="Solute-binding protein family 5" evidence="6">
    <location>
        <begin position="92"/>
        <end position="475"/>
    </location>
</feature>
<dbReference type="GO" id="GO:1904680">
    <property type="term" value="F:peptide transmembrane transporter activity"/>
    <property type="evidence" value="ECO:0007669"/>
    <property type="project" value="TreeGrafter"/>
</dbReference>
<dbReference type="InterPro" id="IPR006311">
    <property type="entry name" value="TAT_signal"/>
</dbReference>
<evidence type="ECO:0000256" key="3">
    <source>
        <dbReference type="ARBA" id="ARBA00022448"/>
    </source>
</evidence>